<dbReference type="PANTHER" id="PTHR21477:SF13">
    <property type="entry name" value="KIAA0930"/>
    <property type="match status" value="1"/>
</dbReference>
<reference evidence="2 3" key="1">
    <citation type="submission" date="2020-04" db="EMBL/GenBank/DDBJ databases">
        <authorList>
            <person name="Wallbank WR R."/>
            <person name="Pardo Diaz C."/>
            <person name="Kozak K."/>
            <person name="Martin S."/>
            <person name="Jiggins C."/>
            <person name="Moest M."/>
            <person name="Warren A I."/>
            <person name="Byers J.R.P. K."/>
            <person name="Montejo-Kovacevich G."/>
            <person name="Yen C E."/>
        </authorList>
    </citation>
    <scope>NUCLEOTIDE SEQUENCE [LARGE SCALE GENOMIC DNA]</scope>
</reference>
<protein>
    <submittedName>
        <fullName evidence="2">Uncharacterized protein</fullName>
    </submittedName>
</protein>
<dbReference type="Proteomes" id="UP000494106">
    <property type="component" value="Unassembled WGS sequence"/>
</dbReference>
<feature type="compositionally biased region" description="Low complexity" evidence="1">
    <location>
        <begin position="397"/>
        <end position="411"/>
    </location>
</feature>
<gene>
    <name evidence="2" type="ORF">APLA_LOCUS671</name>
</gene>
<proteinExistence type="predicted"/>
<dbReference type="EMBL" id="CADEBC010000066">
    <property type="protein sequence ID" value="CAB3221668.1"/>
    <property type="molecule type" value="Genomic_DNA"/>
</dbReference>
<evidence type="ECO:0000256" key="1">
    <source>
        <dbReference type="SAM" id="MobiDB-lite"/>
    </source>
</evidence>
<accession>A0A8S0YQN8</accession>
<name>A0A8S0YQN8_ARCPL</name>
<dbReference type="Pfam" id="PF09741">
    <property type="entry name" value="DUF2045"/>
    <property type="match status" value="1"/>
</dbReference>
<feature type="region of interest" description="Disordered" evidence="1">
    <location>
        <begin position="132"/>
        <end position="151"/>
    </location>
</feature>
<dbReference type="InterPro" id="IPR019141">
    <property type="entry name" value="DUF2045"/>
</dbReference>
<evidence type="ECO:0000313" key="2">
    <source>
        <dbReference type="EMBL" id="CAB3221668.1"/>
    </source>
</evidence>
<feature type="region of interest" description="Disordered" evidence="1">
    <location>
        <begin position="364"/>
        <end position="411"/>
    </location>
</feature>
<dbReference type="PANTHER" id="PTHR21477">
    <property type="entry name" value="ZGC:172139"/>
    <property type="match status" value="1"/>
</dbReference>
<dbReference type="AlphaFoldDB" id="A0A8S0YQN8"/>
<keyword evidence="3" id="KW-1185">Reference proteome</keyword>
<comment type="caution">
    <text evidence="2">The sequence shown here is derived from an EMBL/GenBank/DDBJ whole genome shotgun (WGS) entry which is preliminary data.</text>
</comment>
<dbReference type="OrthoDB" id="1906921at2759"/>
<sequence>MLLQVYASPSRRKMDTKGEGEEMTYPHICFMVDNFDEVFCDIVVRDGEMVCVELVARGRGCAAQAVIFLGSIRYDILTRVYDSRQTSLSTKVAQRMSFGLLGGKTAARCEFVRMKGPSGKGHAEMAVSRPRTAGLDTPTSEPGLSATDMWDSDWDEDPEEMFMYRHQRRLSDPSANINNFARGGWRTRDSHDKSRSENEGLDSLVNGIAEVEAGDLRDALVSYERRVDARRKPGVARRTLGMRVASRHVQNSRNDRATSVARYKNKTVNTFNVKVGIRPHEATRDLKLPIMSTIHTFFHFQKRRKISEGRNVPRDLKYQATLSTAESRDRVRVANGAVLFVERRTQASSAPSRPRAAPHMRDVYRRAPDDVSSPACLATVTPRRRSARSAPGPPPLRRSAAPDPAAPSPADCELAADAAALESHAPRGDARTPCGGAARVVCGEEELPADEAEGGGPNRGARAYCTLPRKLRGVASALYRDVALPPRRTTPDGTDIYYWCDAPRRRRRAELDDGAYNPLWAMRGFTQTFALWKEGKRQQSTPLNAYLTYVTLPWWSIAKDILDHREEPVLTF</sequence>
<evidence type="ECO:0000313" key="3">
    <source>
        <dbReference type="Proteomes" id="UP000494106"/>
    </source>
</evidence>
<organism evidence="2 3">
    <name type="scientific">Arctia plantaginis</name>
    <name type="common">Wood tiger moth</name>
    <name type="synonym">Phalaena plantaginis</name>
    <dbReference type="NCBI Taxonomy" id="874455"/>
    <lineage>
        <taxon>Eukaryota</taxon>
        <taxon>Metazoa</taxon>
        <taxon>Ecdysozoa</taxon>
        <taxon>Arthropoda</taxon>
        <taxon>Hexapoda</taxon>
        <taxon>Insecta</taxon>
        <taxon>Pterygota</taxon>
        <taxon>Neoptera</taxon>
        <taxon>Endopterygota</taxon>
        <taxon>Lepidoptera</taxon>
        <taxon>Glossata</taxon>
        <taxon>Ditrysia</taxon>
        <taxon>Noctuoidea</taxon>
        <taxon>Erebidae</taxon>
        <taxon>Arctiinae</taxon>
        <taxon>Arctia</taxon>
    </lineage>
</organism>